<dbReference type="SUPFAM" id="SSF56112">
    <property type="entry name" value="Protein kinase-like (PK-like)"/>
    <property type="match status" value="2"/>
</dbReference>
<dbReference type="Gene3D" id="3.30.200.20">
    <property type="entry name" value="Phosphorylase Kinase, domain 1"/>
    <property type="match status" value="1"/>
</dbReference>
<accession>A0A816SIW9</accession>
<sequence>MSCSSSSGSDEEHEGFDAYRKGGYHAVRIGDQFSGGRYIAQRKLGWGQFSTVWLAYDTHTSVRFSPLLYYLSFYFANKILNAIATGGARSKDYFDRHGDLKRIRRLKYWPLERLLTDKYKLPEAEAREFADFFCPILAFEPEKRPTAQQWMQHPWLNLGTQNNGDHIEAQMRNLNIKG</sequence>
<evidence type="ECO:0000256" key="5">
    <source>
        <dbReference type="ARBA" id="ARBA00022777"/>
    </source>
</evidence>
<evidence type="ECO:0000256" key="3">
    <source>
        <dbReference type="ARBA" id="ARBA00022679"/>
    </source>
</evidence>
<dbReference type="PANTHER" id="PTHR47634">
    <property type="entry name" value="PROTEIN KINASE DOMAIN-CONTAINING PROTEIN-RELATED"/>
    <property type="match status" value="1"/>
</dbReference>
<evidence type="ECO:0000256" key="1">
    <source>
        <dbReference type="ARBA" id="ARBA00012513"/>
    </source>
</evidence>
<evidence type="ECO:0000256" key="4">
    <source>
        <dbReference type="ARBA" id="ARBA00022741"/>
    </source>
</evidence>
<evidence type="ECO:0000256" key="2">
    <source>
        <dbReference type="ARBA" id="ARBA00022527"/>
    </source>
</evidence>
<evidence type="ECO:0000256" key="8">
    <source>
        <dbReference type="ARBA" id="ARBA00048679"/>
    </source>
</evidence>
<gene>
    <name evidence="9" type="ORF">DARMORV10_A06P33920.1</name>
</gene>
<keyword evidence="3" id="KW-0808">Transferase</keyword>
<dbReference type="AlphaFoldDB" id="A0A816SIW9"/>
<keyword evidence="6" id="KW-0067">ATP-binding</keyword>
<dbReference type="PANTHER" id="PTHR47634:SF5">
    <property type="entry name" value="OS09G0552300 PROTEIN"/>
    <property type="match status" value="1"/>
</dbReference>
<evidence type="ECO:0000256" key="7">
    <source>
        <dbReference type="ARBA" id="ARBA00047899"/>
    </source>
</evidence>
<keyword evidence="5" id="KW-0418">Kinase</keyword>
<comment type="catalytic activity">
    <reaction evidence="7">
        <text>L-threonyl-[protein] + ATP = O-phospho-L-threonyl-[protein] + ADP + H(+)</text>
        <dbReference type="Rhea" id="RHEA:46608"/>
        <dbReference type="Rhea" id="RHEA-COMP:11060"/>
        <dbReference type="Rhea" id="RHEA-COMP:11605"/>
        <dbReference type="ChEBI" id="CHEBI:15378"/>
        <dbReference type="ChEBI" id="CHEBI:30013"/>
        <dbReference type="ChEBI" id="CHEBI:30616"/>
        <dbReference type="ChEBI" id="CHEBI:61977"/>
        <dbReference type="ChEBI" id="CHEBI:456216"/>
        <dbReference type="EC" id="2.7.11.1"/>
    </reaction>
</comment>
<dbReference type="GO" id="GO:0004674">
    <property type="term" value="F:protein serine/threonine kinase activity"/>
    <property type="evidence" value="ECO:0007669"/>
    <property type="project" value="UniProtKB-KW"/>
</dbReference>
<dbReference type="Proteomes" id="UP001295469">
    <property type="component" value="Chromosome A06"/>
</dbReference>
<keyword evidence="4" id="KW-0547">Nucleotide-binding</keyword>
<keyword evidence="2" id="KW-0723">Serine/threonine-protein kinase</keyword>
<name>A0A816SIW9_BRANA</name>
<reference evidence="9" key="1">
    <citation type="submission" date="2021-01" db="EMBL/GenBank/DDBJ databases">
        <authorList>
            <consortium name="Genoscope - CEA"/>
            <person name="William W."/>
        </authorList>
    </citation>
    <scope>NUCLEOTIDE SEQUENCE</scope>
</reference>
<evidence type="ECO:0000256" key="6">
    <source>
        <dbReference type="ARBA" id="ARBA00022840"/>
    </source>
</evidence>
<organism evidence="9">
    <name type="scientific">Brassica napus</name>
    <name type="common">Rape</name>
    <dbReference type="NCBI Taxonomy" id="3708"/>
    <lineage>
        <taxon>Eukaryota</taxon>
        <taxon>Viridiplantae</taxon>
        <taxon>Streptophyta</taxon>
        <taxon>Embryophyta</taxon>
        <taxon>Tracheophyta</taxon>
        <taxon>Spermatophyta</taxon>
        <taxon>Magnoliopsida</taxon>
        <taxon>eudicotyledons</taxon>
        <taxon>Gunneridae</taxon>
        <taxon>Pentapetalae</taxon>
        <taxon>rosids</taxon>
        <taxon>malvids</taxon>
        <taxon>Brassicales</taxon>
        <taxon>Brassicaceae</taxon>
        <taxon>Brassiceae</taxon>
        <taxon>Brassica</taxon>
    </lineage>
</organism>
<dbReference type="InterPro" id="IPR011009">
    <property type="entry name" value="Kinase-like_dom_sf"/>
</dbReference>
<protein>
    <recommendedName>
        <fullName evidence="1">non-specific serine/threonine protein kinase</fullName>
        <ecNumber evidence="1">2.7.11.1</ecNumber>
    </recommendedName>
</protein>
<comment type="catalytic activity">
    <reaction evidence="8">
        <text>L-seryl-[protein] + ATP = O-phospho-L-seryl-[protein] + ADP + H(+)</text>
        <dbReference type="Rhea" id="RHEA:17989"/>
        <dbReference type="Rhea" id="RHEA-COMP:9863"/>
        <dbReference type="Rhea" id="RHEA-COMP:11604"/>
        <dbReference type="ChEBI" id="CHEBI:15378"/>
        <dbReference type="ChEBI" id="CHEBI:29999"/>
        <dbReference type="ChEBI" id="CHEBI:30616"/>
        <dbReference type="ChEBI" id="CHEBI:83421"/>
        <dbReference type="ChEBI" id="CHEBI:456216"/>
        <dbReference type="EC" id="2.7.11.1"/>
    </reaction>
</comment>
<evidence type="ECO:0000313" key="9">
    <source>
        <dbReference type="EMBL" id="CAF2088537.1"/>
    </source>
</evidence>
<dbReference type="GO" id="GO:0005524">
    <property type="term" value="F:ATP binding"/>
    <property type="evidence" value="ECO:0007669"/>
    <property type="project" value="UniProtKB-KW"/>
</dbReference>
<dbReference type="EMBL" id="HG994360">
    <property type="protein sequence ID" value="CAF2088537.1"/>
    <property type="molecule type" value="Genomic_DNA"/>
</dbReference>
<dbReference type="Gene3D" id="1.10.510.10">
    <property type="entry name" value="Transferase(Phosphotransferase) domain 1"/>
    <property type="match status" value="1"/>
</dbReference>
<proteinExistence type="predicted"/>
<dbReference type="EC" id="2.7.11.1" evidence="1"/>
<dbReference type="InterPro" id="IPR051334">
    <property type="entry name" value="SRPK"/>
</dbReference>